<dbReference type="InterPro" id="IPR053714">
    <property type="entry name" value="Iso_Racemase_Enz_sf"/>
</dbReference>
<dbReference type="InterPro" id="IPR015942">
    <property type="entry name" value="Asp/Glu/hydantoin_racemase"/>
</dbReference>
<evidence type="ECO:0000313" key="3">
    <source>
        <dbReference type="Proteomes" id="UP001379945"/>
    </source>
</evidence>
<keyword evidence="3" id="KW-1185">Reference proteome</keyword>
<gene>
    <name evidence="2" type="ORF">AACH00_15630</name>
</gene>
<name>A0ABU9CB02_9BURK</name>
<reference evidence="2 3" key="1">
    <citation type="submission" date="2024-04" db="EMBL/GenBank/DDBJ databases">
        <title>Novel species of the genus Ideonella isolated from streams.</title>
        <authorList>
            <person name="Lu H."/>
        </authorList>
    </citation>
    <scope>NUCLEOTIDE SEQUENCE [LARGE SCALE GENOMIC DNA]</scope>
    <source>
        <strain evidence="2 3">LYT19W</strain>
    </source>
</reference>
<comment type="similarity">
    <text evidence="1">Belongs to the HyuE racemase family.</text>
</comment>
<accession>A0ABU9CB02</accession>
<dbReference type="InterPro" id="IPR052186">
    <property type="entry name" value="Hydantoin_racemase-like"/>
</dbReference>
<evidence type="ECO:0000256" key="1">
    <source>
        <dbReference type="ARBA" id="ARBA00038414"/>
    </source>
</evidence>
<dbReference type="RefSeq" id="WP_341400101.1">
    <property type="nucleotide sequence ID" value="NZ_JBBUTI010000011.1"/>
</dbReference>
<proteinExistence type="inferred from homology"/>
<protein>
    <submittedName>
        <fullName evidence="2">Aspartate/glutamate racemase family protein</fullName>
    </submittedName>
</protein>
<dbReference type="Gene3D" id="3.40.50.12500">
    <property type="match status" value="1"/>
</dbReference>
<dbReference type="Proteomes" id="UP001379945">
    <property type="component" value="Unassembled WGS sequence"/>
</dbReference>
<dbReference type="PANTHER" id="PTHR28047">
    <property type="entry name" value="PROTEIN DCG1"/>
    <property type="match status" value="1"/>
</dbReference>
<dbReference type="Pfam" id="PF01177">
    <property type="entry name" value="Asp_Glu_race"/>
    <property type="match status" value="1"/>
</dbReference>
<dbReference type="PANTHER" id="PTHR28047:SF5">
    <property type="entry name" value="PROTEIN DCG1"/>
    <property type="match status" value="1"/>
</dbReference>
<comment type="caution">
    <text evidence="2">The sequence shown here is derived from an EMBL/GenBank/DDBJ whole genome shotgun (WGS) entry which is preliminary data.</text>
</comment>
<organism evidence="2 3">
    <name type="scientific">Ideonella margarita</name>
    <dbReference type="NCBI Taxonomy" id="2984191"/>
    <lineage>
        <taxon>Bacteria</taxon>
        <taxon>Pseudomonadati</taxon>
        <taxon>Pseudomonadota</taxon>
        <taxon>Betaproteobacteria</taxon>
        <taxon>Burkholderiales</taxon>
        <taxon>Sphaerotilaceae</taxon>
        <taxon>Ideonella</taxon>
    </lineage>
</organism>
<sequence length="262" mass="26561">MRHLLILNPNTTASVTALLQQHGQRAAGTDVLVSTATARFGAPYIACEASYAVAGHAVLDAWAHALMATPRSLQSRPRPSAVLIGCFGDPGLWALRDSSDVPVTGLAEAAFTAAAALGPFAVVTGGARWRPMLERLAGALGLSTQLAGIHTVAPSGAQLAADPDAAVALLAEACREAAARWPVKSIVLGGAGLAGMAARVQARLQADVQADVGVPVIDSVEAGVRHALALPVQSDKASGFVCGWQGVSVDMTAMGPTAPGRP</sequence>
<dbReference type="EMBL" id="JBBUTI010000011">
    <property type="protein sequence ID" value="MEK8047792.1"/>
    <property type="molecule type" value="Genomic_DNA"/>
</dbReference>
<evidence type="ECO:0000313" key="2">
    <source>
        <dbReference type="EMBL" id="MEK8047792.1"/>
    </source>
</evidence>